<keyword evidence="6" id="KW-0675">Receptor</keyword>
<evidence type="ECO:0000313" key="7">
    <source>
        <dbReference type="EnsemblMetazoa" id="GPAI040385-PA"/>
    </source>
</evidence>
<keyword evidence="4 6" id="KW-1133">Transmembrane helix</keyword>
<evidence type="ECO:0000256" key="1">
    <source>
        <dbReference type="ARBA" id="ARBA00004651"/>
    </source>
</evidence>
<feature type="transmembrane region" description="Helical" evidence="6">
    <location>
        <begin position="177"/>
        <end position="194"/>
    </location>
</feature>
<dbReference type="Proteomes" id="UP000092445">
    <property type="component" value="Unassembled WGS sequence"/>
</dbReference>
<evidence type="ECO:0000256" key="6">
    <source>
        <dbReference type="RuleBase" id="RU363108"/>
    </source>
</evidence>
<feature type="transmembrane region" description="Helical" evidence="6">
    <location>
        <begin position="80"/>
        <end position="101"/>
    </location>
</feature>
<evidence type="ECO:0000256" key="3">
    <source>
        <dbReference type="ARBA" id="ARBA00022692"/>
    </source>
</evidence>
<dbReference type="VEuPathDB" id="VectorBase:GPAI040385"/>
<feature type="transmembrane region" description="Helical" evidence="6">
    <location>
        <begin position="343"/>
        <end position="361"/>
    </location>
</feature>
<reference evidence="7" key="2">
    <citation type="submission" date="2020-05" db="UniProtKB">
        <authorList>
            <consortium name="EnsemblMetazoa"/>
        </authorList>
    </citation>
    <scope>IDENTIFICATION</scope>
    <source>
        <strain evidence="7">IAEA</strain>
    </source>
</reference>
<feature type="transmembrane region" description="Helical" evidence="6">
    <location>
        <begin position="267"/>
        <end position="288"/>
    </location>
</feature>
<comment type="similarity">
    <text evidence="6">Belongs to the insect chemoreceptor superfamily. Gustatory receptor (GR) family.</text>
</comment>
<feature type="transmembrane region" description="Helical" evidence="6">
    <location>
        <begin position="12"/>
        <end position="29"/>
    </location>
</feature>
<dbReference type="AlphaFoldDB" id="A0A1B0ABN6"/>
<comment type="caution">
    <text evidence="6">Lacks conserved residue(s) required for the propagation of feature annotation.</text>
</comment>
<keyword evidence="6" id="KW-0807">Transducer</keyword>
<comment type="subcellular location">
    <subcellularLocation>
        <location evidence="1 6">Cell membrane</location>
        <topology evidence="1 6">Multi-pass membrane protein</topology>
    </subcellularLocation>
</comment>
<dbReference type="EnsemblMetazoa" id="GPAI040385-RA">
    <property type="protein sequence ID" value="GPAI040385-PA"/>
    <property type="gene ID" value="GPAI040385"/>
</dbReference>
<evidence type="ECO:0000313" key="8">
    <source>
        <dbReference type="Proteomes" id="UP000092445"/>
    </source>
</evidence>
<keyword evidence="2 6" id="KW-1003">Cell membrane</keyword>
<dbReference type="GO" id="GO:0005886">
    <property type="term" value="C:plasma membrane"/>
    <property type="evidence" value="ECO:0007669"/>
    <property type="project" value="UniProtKB-SubCell"/>
</dbReference>
<proteinExistence type="inferred from homology"/>
<feature type="transmembrane region" description="Helical" evidence="6">
    <location>
        <begin position="243"/>
        <end position="261"/>
    </location>
</feature>
<dbReference type="InterPro" id="IPR013604">
    <property type="entry name" value="7TM_chemorcpt"/>
</dbReference>
<keyword evidence="8" id="KW-1185">Reference proteome</keyword>
<dbReference type="GO" id="GO:0007165">
    <property type="term" value="P:signal transduction"/>
    <property type="evidence" value="ECO:0007669"/>
    <property type="project" value="UniProtKB-KW"/>
</dbReference>
<evidence type="ECO:0000256" key="2">
    <source>
        <dbReference type="ARBA" id="ARBA00022475"/>
    </source>
</evidence>
<sequence>MNSLESKFYKALAPLLMISIILSCAPIGLQKSIKRINHYYVYQKFLQILWALIVYISIVLGAYHEYFLWTGVLPIVQLPFYLSEIVLYLLHVLQIMILSYFGRNIFIYLLESIVDFDDKLKQLKIHLHYNDLRKFLRNHLFLNFAFFLCATTLGYIQRSTTFLGFLSINSSYTLPNVIIQTSLMQYYALTYVINKRMQLLYQLIDQVLKQSPTKNVFNVQKKLRFLRGLYSDIDEYTKHLNETFSISILLYFMSSYAIEWAETEFIWMAYAIVEICVQFARVFLLLHYNQGVQNQKKRATVLFTSFRHINERLEPTIGRFITQLSADPRNYIICGIIPLKMNVMMAMFVVVSTLFIFLVQYDITYEALINAGIKHEHRKVRCNFHPGSFQKCVINLPFHPIQHFGCDNSSRLRERLFREASQNAKIC</sequence>
<feature type="transmembrane region" description="Helical" evidence="6">
    <location>
        <begin position="140"/>
        <end position="157"/>
    </location>
</feature>
<evidence type="ECO:0000256" key="5">
    <source>
        <dbReference type="ARBA" id="ARBA00023136"/>
    </source>
</evidence>
<comment type="function">
    <text evidence="6">Gustatory receptor which mediates acceptance or avoidance behavior, depending on its substrates.</text>
</comment>
<name>A0A1B0ABN6_GLOPL</name>
<dbReference type="PROSITE" id="PS51257">
    <property type="entry name" value="PROKAR_LIPOPROTEIN"/>
    <property type="match status" value="1"/>
</dbReference>
<feature type="transmembrane region" description="Helical" evidence="6">
    <location>
        <begin position="41"/>
        <end position="60"/>
    </location>
</feature>
<reference evidence="8" key="1">
    <citation type="submission" date="2014-03" db="EMBL/GenBank/DDBJ databases">
        <authorList>
            <person name="Aksoy S."/>
            <person name="Warren W."/>
            <person name="Wilson R.K."/>
        </authorList>
    </citation>
    <scope>NUCLEOTIDE SEQUENCE [LARGE SCALE GENOMIC DNA]</scope>
    <source>
        <strain evidence="8">IAEA</strain>
    </source>
</reference>
<accession>A0A1B0ABN6</accession>
<keyword evidence="5 6" id="KW-0472">Membrane</keyword>
<keyword evidence="3 6" id="KW-0812">Transmembrane</keyword>
<evidence type="ECO:0000256" key="4">
    <source>
        <dbReference type="ARBA" id="ARBA00022989"/>
    </source>
</evidence>
<dbReference type="GO" id="GO:0050909">
    <property type="term" value="P:sensory perception of taste"/>
    <property type="evidence" value="ECO:0007669"/>
    <property type="project" value="InterPro"/>
</dbReference>
<dbReference type="Pfam" id="PF08395">
    <property type="entry name" value="7tm_7"/>
    <property type="match status" value="1"/>
</dbReference>
<organism evidence="7 8">
    <name type="scientific">Glossina pallidipes</name>
    <name type="common">Tsetse fly</name>
    <dbReference type="NCBI Taxonomy" id="7398"/>
    <lineage>
        <taxon>Eukaryota</taxon>
        <taxon>Metazoa</taxon>
        <taxon>Ecdysozoa</taxon>
        <taxon>Arthropoda</taxon>
        <taxon>Hexapoda</taxon>
        <taxon>Insecta</taxon>
        <taxon>Pterygota</taxon>
        <taxon>Neoptera</taxon>
        <taxon>Endopterygota</taxon>
        <taxon>Diptera</taxon>
        <taxon>Brachycera</taxon>
        <taxon>Muscomorpha</taxon>
        <taxon>Hippoboscoidea</taxon>
        <taxon>Glossinidae</taxon>
        <taxon>Glossina</taxon>
    </lineage>
</organism>
<protein>
    <recommendedName>
        <fullName evidence="6">Gustatory receptor</fullName>
    </recommendedName>
</protein>
<dbReference type="STRING" id="7398.A0A1B0ABN6"/>